<proteinExistence type="predicted"/>
<dbReference type="OrthoDB" id="6133115at2759"/>
<dbReference type="Gene3D" id="3.40.220.10">
    <property type="entry name" value="Leucine Aminopeptidase, subunit E, domain 1"/>
    <property type="match status" value="1"/>
</dbReference>
<dbReference type="AlphaFoldDB" id="A0A9W9Z3M9"/>
<accession>A0A9W9Z3M9</accession>
<dbReference type="GO" id="GO:0003950">
    <property type="term" value="F:NAD+ poly-ADP-ribosyltransferase activity"/>
    <property type="evidence" value="ECO:0007669"/>
    <property type="project" value="UniProtKB-EC"/>
</dbReference>
<feature type="region of interest" description="Disordered" evidence="1">
    <location>
        <begin position="225"/>
        <end position="294"/>
    </location>
</feature>
<sequence length="294" mass="32383">MCSLWNVQQIAAAHKLLQDIFHGDTVQTQDNSSETVFEVQPQFMKLLKRSDITDERVDAIVNAANERLQHGGGVAAAIVRKGGRQIEDESRRIMSDRNRRSLDVGDAVHTSGGHLPCRFVIHTVGPVWKEREGKKCVSLLRRACIESLRLAAQLELCSIALPAISSGIFGMPKNICAQVMFDAVEEFSSSTEAEFSTLRDVRVVIIDDETISFFREEFVRRYTSQDTSSSPTNLTALGRPSGEKQESSPTSNSSVKYPSISSSERVANPSDGPPKESRVDNDNASSPNKEVGRT</sequence>
<evidence type="ECO:0000313" key="4">
    <source>
        <dbReference type="Proteomes" id="UP001163046"/>
    </source>
</evidence>
<gene>
    <name evidence="3" type="primary">PARP9_1</name>
    <name evidence="3" type="ORF">OS493_005095</name>
</gene>
<dbReference type="SUPFAM" id="SSF52949">
    <property type="entry name" value="Macro domain-like"/>
    <property type="match status" value="1"/>
</dbReference>
<dbReference type="PANTHER" id="PTHR11106">
    <property type="entry name" value="GANGLIOSIDE INDUCED DIFFERENTIATION ASSOCIATED PROTEIN 2-RELATED"/>
    <property type="match status" value="1"/>
</dbReference>
<dbReference type="Proteomes" id="UP001163046">
    <property type="component" value="Unassembled WGS sequence"/>
</dbReference>
<keyword evidence="3" id="KW-0328">Glycosyltransferase</keyword>
<name>A0A9W9Z3M9_9CNID</name>
<feature type="compositionally biased region" description="Polar residues" evidence="1">
    <location>
        <begin position="247"/>
        <end position="265"/>
    </location>
</feature>
<dbReference type="PROSITE" id="PS51154">
    <property type="entry name" value="MACRO"/>
    <property type="match status" value="1"/>
</dbReference>
<feature type="compositionally biased region" description="Polar residues" evidence="1">
    <location>
        <begin position="225"/>
        <end position="235"/>
    </location>
</feature>
<reference evidence="3" key="1">
    <citation type="submission" date="2023-01" db="EMBL/GenBank/DDBJ databases">
        <title>Genome assembly of the deep-sea coral Lophelia pertusa.</title>
        <authorList>
            <person name="Herrera S."/>
            <person name="Cordes E."/>
        </authorList>
    </citation>
    <scope>NUCLEOTIDE SEQUENCE</scope>
    <source>
        <strain evidence="3">USNM1676648</strain>
        <tissue evidence="3">Polyp</tissue>
    </source>
</reference>
<keyword evidence="4" id="KW-1185">Reference proteome</keyword>
<feature type="domain" description="Macro" evidence="2">
    <location>
        <begin position="32"/>
        <end position="222"/>
    </location>
</feature>
<dbReference type="PANTHER" id="PTHR11106:SF111">
    <property type="entry name" value="MACRO DOMAIN-CONTAINING PROTEIN"/>
    <property type="match status" value="1"/>
</dbReference>
<dbReference type="CDD" id="cd02907">
    <property type="entry name" value="Macro_Af1521_BAL-like"/>
    <property type="match status" value="1"/>
</dbReference>
<keyword evidence="3" id="KW-0808">Transferase</keyword>
<protein>
    <submittedName>
        <fullName evidence="3">ADP-D-ribose binding</fullName>
        <ecNumber evidence="3">2.4.2.30</ecNumber>
    </submittedName>
</protein>
<dbReference type="InterPro" id="IPR002589">
    <property type="entry name" value="Macro_dom"/>
</dbReference>
<evidence type="ECO:0000259" key="2">
    <source>
        <dbReference type="PROSITE" id="PS51154"/>
    </source>
</evidence>
<dbReference type="InterPro" id="IPR043472">
    <property type="entry name" value="Macro_dom-like"/>
</dbReference>
<evidence type="ECO:0000313" key="3">
    <source>
        <dbReference type="EMBL" id="KAJ7374748.1"/>
    </source>
</evidence>
<dbReference type="EMBL" id="MU826827">
    <property type="protein sequence ID" value="KAJ7374748.1"/>
    <property type="molecule type" value="Genomic_DNA"/>
</dbReference>
<dbReference type="Pfam" id="PF01661">
    <property type="entry name" value="Macro"/>
    <property type="match status" value="1"/>
</dbReference>
<dbReference type="SMART" id="SM00506">
    <property type="entry name" value="A1pp"/>
    <property type="match status" value="1"/>
</dbReference>
<evidence type="ECO:0000256" key="1">
    <source>
        <dbReference type="SAM" id="MobiDB-lite"/>
    </source>
</evidence>
<dbReference type="EC" id="2.4.2.30" evidence="3"/>
<organism evidence="3 4">
    <name type="scientific">Desmophyllum pertusum</name>
    <dbReference type="NCBI Taxonomy" id="174260"/>
    <lineage>
        <taxon>Eukaryota</taxon>
        <taxon>Metazoa</taxon>
        <taxon>Cnidaria</taxon>
        <taxon>Anthozoa</taxon>
        <taxon>Hexacorallia</taxon>
        <taxon>Scleractinia</taxon>
        <taxon>Caryophylliina</taxon>
        <taxon>Caryophylliidae</taxon>
        <taxon>Desmophyllum</taxon>
    </lineage>
</organism>
<comment type="caution">
    <text evidence="3">The sequence shown here is derived from an EMBL/GenBank/DDBJ whole genome shotgun (WGS) entry which is preliminary data.</text>
</comment>